<dbReference type="EMBL" id="KV454211">
    <property type="protein sequence ID" value="ODQ58712.1"/>
    <property type="molecule type" value="Genomic_DNA"/>
</dbReference>
<sequence>MSNFDDLSDIDHDSKEVYETSDVEESFDIQDDSIKKRDSISEPIFDLDKSRAVFETKMIDAHVTDFSDRIDRVDQTYETYDVKETIPNKLSRIRKELEELEDELDEGEVDADEVKRLQQLFEKLNSRTRDKKVVVLKDLKSENNDIVIDKFINKEDPEQVVELDKRINKLERTIGDELFDNSIQSMVNDLFRKFKLLSNDQDSLHKINSIIDEVNLKFEKSITTRRSLDNIQNEISEETKFNEIYMKFNKAQDFENELPFIIKRLESLNDVHQKLSNSVNFTESMEQDIITMSKDIENWEGSLTKLETKLNDLATNFETIKKTSSN</sequence>
<evidence type="ECO:0000256" key="1">
    <source>
        <dbReference type="ARBA" id="ARBA00004496"/>
    </source>
</evidence>
<dbReference type="Proteomes" id="UP000094112">
    <property type="component" value="Unassembled WGS sequence"/>
</dbReference>
<evidence type="ECO:0000313" key="6">
    <source>
        <dbReference type="Proteomes" id="UP000094112"/>
    </source>
</evidence>
<evidence type="ECO:0000256" key="2">
    <source>
        <dbReference type="ARBA" id="ARBA00022490"/>
    </source>
</evidence>
<keyword evidence="3" id="KW-0175">Coiled coil</keyword>
<dbReference type="PANTHER" id="PTHR15346">
    <property type="entry name" value="DYNACTIN SUBUNIT"/>
    <property type="match status" value="1"/>
</dbReference>
<dbReference type="GeneID" id="30202111"/>
<evidence type="ECO:0000313" key="5">
    <source>
        <dbReference type="EMBL" id="ODQ58712.1"/>
    </source>
</evidence>
<name>A0A1E3P1B9_WICAA</name>
<accession>A0A1E3P1B9</accession>
<keyword evidence="2" id="KW-0963">Cytoplasm</keyword>
<feature type="region of interest" description="Disordered" evidence="4">
    <location>
        <begin position="1"/>
        <end position="25"/>
    </location>
</feature>
<feature type="coiled-coil region" evidence="3">
    <location>
        <begin position="296"/>
        <end position="323"/>
    </location>
</feature>
<protein>
    <recommendedName>
        <fullName evidence="7">Dynactin subunit 2</fullName>
    </recommendedName>
</protein>
<dbReference type="InterPro" id="IPR028133">
    <property type="entry name" value="Dynamitin"/>
</dbReference>
<evidence type="ECO:0000256" key="4">
    <source>
        <dbReference type="SAM" id="MobiDB-lite"/>
    </source>
</evidence>
<gene>
    <name evidence="5" type="ORF">WICANDRAFT_79259</name>
</gene>
<reference evidence="5 6" key="1">
    <citation type="journal article" date="2016" name="Proc. Natl. Acad. Sci. U.S.A.">
        <title>Comparative genomics of biotechnologically important yeasts.</title>
        <authorList>
            <person name="Riley R."/>
            <person name="Haridas S."/>
            <person name="Wolfe K.H."/>
            <person name="Lopes M.R."/>
            <person name="Hittinger C.T."/>
            <person name="Goeker M."/>
            <person name="Salamov A.A."/>
            <person name="Wisecaver J.H."/>
            <person name="Long T.M."/>
            <person name="Calvey C.H."/>
            <person name="Aerts A.L."/>
            <person name="Barry K.W."/>
            <person name="Choi C."/>
            <person name="Clum A."/>
            <person name="Coughlan A.Y."/>
            <person name="Deshpande S."/>
            <person name="Douglass A.P."/>
            <person name="Hanson S.J."/>
            <person name="Klenk H.-P."/>
            <person name="LaButti K.M."/>
            <person name="Lapidus A."/>
            <person name="Lindquist E.A."/>
            <person name="Lipzen A.M."/>
            <person name="Meier-Kolthoff J.P."/>
            <person name="Ohm R.A."/>
            <person name="Otillar R.P."/>
            <person name="Pangilinan J.L."/>
            <person name="Peng Y."/>
            <person name="Rokas A."/>
            <person name="Rosa C.A."/>
            <person name="Scheuner C."/>
            <person name="Sibirny A.A."/>
            <person name="Slot J.C."/>
            <person name="Stielow J.B."/>
            <person name="Sun H."/>
            <person name="Kurtzman C.P."/>
            <person name="Blackwell M."/>
            <person name="Grigoriev I.V."/>
            <person name="Jeffries T.W."/>
        </authorList>
    </citation>
    <scope>NUCLEOTIDE SEQUENCE [LARGE SCALE GENOMIC DNA]</scope>
    <source>
        <strain evidence="6">ATCC 58044 / CBS 1984 / NCYC 433 / NRRL Y-366-8</strain>
    </source>
</reference>
<dbReference type="GO" id="GO:0005869">
    <property type="term" value="C:dynactin complex"/>
    <property type="evidence" value="ECO:0007669"/>
    <property type="project" value="InterPro"/>
</dbReference>
<comment type="subcellular location">
    <subcellularLocation>
        <location evidence="1">Cytoplasm</location>
    </subcellularLocation>
</comment>
<keyword evidence="6" id="KW-1185">Reference proteome</keyword>
<dbReference type="STRING" id="683960.A0A1E3P1B9"/>
<feature type="coiled-coil region" evidence="3">
    <location>
        <begin position="83"/>
        <end position="117"/>
    </location>
</feature>
<dbReference type="GO" id="GO:0005737">
    <property type="term" value="C:cytoplasm"/>
    <property type="evidence" value="ECO:0007669"/>
    <property type="project" value="UniProtKB-SubCell"/>
</dbReference>
<proteinExistence type="predicted"/>
<dbReference type="GO" id="GO:0007017">
    <property type="term" value="P:microtubule-based process"/>
    <property type="evidence" value="ECO:0007669"/>
    <property type="project" value="InterPro"/>
</dbReference>
<dbReference type="Pfam" id="PF04912">
    <property type="entry name" value="Dynamitin"/>
    <property type="match status" value="2"/>
</dbReference>
<feature type="compositionally biased region" description="Basic and acidic residues" evidence="4">
    <location>
        <begin position="9"/>
        <end position="18"/>
    </location>
</feature>
<evidence type="ECO:0000256" key="3">
    <source>
        <dbReference type="SAM" id="Coils"/>
    </source>
</evidence>
<dbReference type="AlphaFoldDB" id="A0A1E3P1B9"/>
<dbReference type="OrthoDB" id="4977at2759"/>
<evidence type="ECO:0008006" key="7">
    <source>
        <dbReference type="Google" id="ProtNLM"/>
    </source>
</evidence>
<organism evidence="5 6">
    <name type="scientific">Wickerhamomyces anomalus (strain ATCC 58044 / CBS 1984 / NCYC 433 / NRRL Y-366-8)</name>
    <name type="common">Yeast</name>
    <name type="synonym">Hansenula anomala</name>
    <dbReference type="NCBI Taxonomy" id="683960"/>
    <lineage>
        <taxon>Eukaryota</taxon>
        <taxon>Fungi</taxon>
        <taxon>Dikarya</taxon>
        <taxon>Ascomycota</taxon>
        <taxon>Saccharomycotina</taxon>
        <taxon>Saccharomycetes</taxon>
        <taxon>Phaffomycetales</taxon>
        <taxon>Wickerhamomycetaceae</taxon>
        <taxon>Wickerhamomyces</taxon>
    </lineage>
</organism>
<dbReference type="RefSeq" id="XP_019037919.1">
    <property type="nucleotide sequence ID" value="XM_019184865.1"/>
</dbReference>